<dbReference type="RefSeq" id="WP_107030907.1">
    <property type="nucleotide sequence ID" value="NZ_PUEC01000001.1"/>
</dbReference>
<feature type="compositionally biased region" description="Polar residues" evidence="1">
    <location>
        <begin position="1"/>
        <end position="22"/>
    </location>
</feature>
<reference evidence="3" key="1">
    <citation type="submission" date="2018-02" db="EMBL/GenBank/DDBJ databases">
        <authorList>
            <person name="Clavel T."/>
            <person name="Strowig T."/>
        </authorList>
    </citation>
    <scope>NUCLEOTIDE SEQUENCE [LARGE SCALE GENOMIC DNA]</scope>
    <source>
        <strain evidence="3">DSM 103720</strain>
    </source>
</reference>
<dbReference type="EMBL" id="PUEC01000001">
    <property type="protein sequence ID" value="PWB04351.1"/>
    <property type="molecule type" value="Genomic_DNA"/>
</dbReference>
<name>A0A2V1IN32_9BACT</name>
<dbReference type="GeneID" id="82524738"/>
<evidence type="ECO:0000256" key="1">
    <source>
        <dbReference type="SAM" id="MobiDB-lite"/>
    </source>
</evidence>
<gene>
    <name evidence="2" type="ORF">C5O23_00045</name>
</gene>
<keyword evidence="3" id="KW-1185">Reference proteome</keyword>
<dbReference type="AlphaFoldDB" id="A0A2V1IN32"/>
<protein>
    <submittedName>
        <fullName evidence="2">Uncharacterized protein</fullName>
    </submittedName>
</protein>
<evidence type="ECO:0000313" key="3">
    <source>
        <dbReference type="Proteomes" id="UP000244905"/>
    </source>
</evidence>
<evidence type="ECO:0000313" key="2">
    <source>
        <dbReference type="EMBL" id="PWB04351.1"/>
    </source>
</evidence>
<accession>A0A2V1IN32</accession>
<organism evidence="2 3">
    <name type="scientific">Duncaniella muris</name>
    <dbReference type="NCBI Taxonomy" id="2094150"/>
    <lineage>
        <taxon>Bacteria</taxon>
        <taxon>Pseudomonadati</taxon>
        <taxon>Bacteroidota</taxon>
        <taxon>Bacteroidia</taxon>
        <taxon>Bacteroidales</taxon>
        <taxon>Muribaculaceae</taxon>
        <taxon>Duncaniella</taxon>
    </lineage>
</organism>
<sequence length="510" mass="55442">MAEEISTQNAVVTGGTPATTSPGHAGLPTQVAGEATTVSAAATATGGVGAGNFIEVDIDKELFKFESDDTPLMQLMLNAKKVPVNSPEIQHFAIDQARPSVVTNATVGDGTGNVAVLPLDNADKKLLQPYGTILVKGVDGYASDGKTKTPGKDLMLFITDRDKVSGNPIAIAVNGPKNEATDDSCLVPEIPAGTTLVILANAMFETQKEVLPDFVVPSPSLIYAQKRGMNSITSDYFESVAKRIPFSKALIAEAQIRNFKTKGNRTLWASRASKFTVDTELGQQTVYTTEGVRWQIKRHLDHKGKWTFEEFISVAKMIFTGEDVPKSVVMLCGKNFLESVQCIDFSKHPEVQISVKTNKLGWQVTAIHTVFGEFEFKREPTLDYLGWSNSAAVIAYDRLVHYVYSSEHKDSERVDGHEASREHTIVWDALALKGSCHIWIDGEGECSAEGATTYALWGSEEAPESPIEGKVYVLVSDCPGINAKAVSGTMWQYDSTSKSWKEYTGEILAN</sequence>
<proteinExistence type="predicted"/>
<comment type="caution">
    <text evidence="2">The sequence shown here is derived from an EMBL/GenBank/DDBJ whole genome shotgun (WGS) entry which is preliminary data.</text>
</comment>
<dbReference type="Proteomes" id="UP000244905">
    <property type="component" value="Unassembled WGS sequence"/>
</dbReference>
<feature type="region of interest" description="Disordered" evidence="1">
    <location>
        <begin position="1"/>
        <end position="23"/>
    </location>
</feature>